<evidence type="ECO:0000313" key="1">
    <source>
        <dbReference type="EMBL" id="SUQ39544.1"/>
    </source>
</evidence>
<protein>
    <submittedName>
        <fullName evidence="1">Uncharacterized protein</fullName>
    </submittedName>
</protein>
<dbReference type="RefSeq" id="WP_115155821.1">
    <property type="nucleotide sequence ID" value="NZ_UHJA01000002.1"/>
</dbReference>
<name>A0A380SBK9_YERFR</name>
<dbReference type="AlphaFoldDB" id="A0A380SBK9"/>
<sequence length="64" mass="7152">MYDTITSEVIKGTASLDGVDTDNLPEELTKVYAEIVAARLKFREMANDRTDIIEGKEAFISLDK</sequence>
<evidence type="ECO:0000313" key="2">
    <source>
        <dbReference type="Proteomes" id="UP000254835"/>
    </source>
</evidence>
<gene>
    <name evidence="1" type="ORF">NCTC11470_04586</name>
</gene>
<reference evidence="1 2" key="1">
    <citation type="submission" date="2018-06" db="EMBL/GenBank/DDBJ databases">
        <authorList>
            <consortium name="Pathogen Informatics"/>
            <person name="Doyle S."/>
        </authorList>
    </citation>
    <scope>NUCLEOTIDE SEQUENCE [LARGE SCALE GENOMIC DNA]</scope>
    <source>
        <strain evidence="1 2">NCTC11470</strain>
    </source>
</reference>
<accession>A0A380SBK9</accession>
<dbReference type="OrthoDB" id="9815222at2"/>
<dbReference type="Proteomes" id="UP000254835">
    <property type="component" value="Unassembled WGS sequence"/>
</dbReference>
<dbReference type="EMBL" id="UHJA01000002">
    <property type="protein sequence ID" value="SUQ39544.1"/>
    <property type="molecule type" value="Genomic_DNA"/>
</dbReference>
<organism evidence="1 2">
    <name type="scientific">Yersinia frederiksenii</name>
    <dbReference type="NCBI Taxonomy" id="29484"/>
    <lineage>
        <taxon>Bacteria</taxon>
        <taxon>Pseudomonadati</taxon>
        <taxon>Pseudomonadota</taxon>
        <taxon>Gammaproteobacteria</taxon>
        <taxon>Enterobacterales</taxon>
        <taxon>Yersiniaceae</taxon>
        <taxon>Yersinia</taxon>
    </lineage>
</organism>
<proteinExistence type="predicted"/>